<dbReference type="EMBL" id="LBYC01000019">
    <property type="protein sequence ID" value="KKR41867.1"/>
    <property type="molecule type" value="Genomic_DNA"/>
</dbReference>
<keyword evidence="5" id="KW-0808">Transferase</keyword>
<evidence type="ECO:0000259" key="4">
    <source>
        <dbReference type="PROSITE" id="PS50109"/>
    </source>
</evidence>
<gene>
    <name evidence="5" type="ORF">UT78_C0019G0012</name>
</gene>
<reference evidence="5 6" key="1">
    <citation type="journal article" date="2015" name="Nature">
        <title>rRNA introns, odd ribosomes, and small enigmatic genomes across a large radiation of phyla.</title>
        <authorList>
            <person name="Brown C.T."/>
            <person name="Hug L.A."/>
            <person name="Thomas B.C."/>
            <person name="Sharon I."/>
            <person name="Castelle C.J."/>
            <person name="Singh A."/>
            <person name="Wilkins M.J."/>
            <person name="Williams K.H."/>
            <person name="Banfield J.F."/>
        </authorList>
    </citation>
    <scope>NUCLEOTIDE SEQUENCE [LARGE SCALE GENOMIC DNA]</scope>
</reference>
<dbReference type="InterPro" id="IPR003594">
    <property type="entry name" value="HATPase_dom"/>
</dbReference>
<organism evidence="5 6">
    <name type="scientific">Candidatus Nomurabacteria bacterium GW2011_GWF2_40_12</name>
    <dbReference type="NCBI Taxonomy" id="1618776"/>
    <lineage>
        <taxon>Bacteria</taxon>
        <taxon>Candidatus Nomuraibacteriota</taxon>
    </lineage>
</organism>
<dbReference type="Gene3D" id="3.30.565.10">
    <property type="entry name" value="Histidine kinase-like ATPase, C-terminal domain"/>
    <property type="match status" value="1"/>
</dbReference>
<protein>
    <recommendedName>
        <fullName evidence="2">histidine kinase</fullName>
        <ecNumber evidence="2">2.7.13.3</ecNumber>
    </recommendedName>
</protein>
<dbReference type="PANTHER" id="PTHR43547:SF2">
    <property type="entry name" value="HYBRID SIGNAL TRANSDUCTION HISTIDINE KINASE C"/>
    <property type="match status" value="1"/>
</dbReference>
<name>A0A0G0TVD1_9BACT</name>
<dbReference type="InterPro" id="IPR005467">
    <property type="entry name" value="His_kinase_dom"/>
</dbReference>
<keyword evidence="5" id="KW-0418">Kinase</keyword>
<evidence type="ECO:0000256" key="3">
    <source>
        <dbReference type="ARBA" id="ARBA00022553"/>
    </source>
</evidence>
<evidence type="ECO:0000256" key="1">
    <source>
        <dbReference type="ARBA" id="ARBA00000085"/>
    </source>
</evidence>
<dbReference type="InterPro" id="IPR004358">
    <property type="entry name" value="Sig_transdc_His_kin-like_C"/>
</dbReference>
<dbReference type="AlphaFoldDB" id="A0A0G0TVD1"/>
<feature type="domain" description="Histidine kinase" evidence="4">
    <location>
        <begin position="1"/>
        <end position="86"/>
    </location>
</feature>
<comment type="catalytic activity">
    <reaction evidence="1">
        <text>ATP + protein L-histidine = ADP + protein N-phospho-L-histidine.</text>
        <dbReference type="EC" id="2.7.13.3"/>
    </reaction>
</comment>
<evidence type="ECO:0000313" key="5">
    <source>
        <dbReference type="EMBL" id="KKR41867.1"/>
    </source>
</evidence>
<accession>A0A0G0TVD1</accession>
<keyword evidence="3" id="KW-0597">Phosphoprotein</keyword>
<comment type="caution">
    <text evidence="5">The sequence shown here is derived from an EMBL/GenBank/DDBJ whole genome shotgun (WGS) entry which is preliminary data.</text>
</comment>
<dbReference type="PROSITE" id="PS50109">
    <property type="entry name" value="HIS_KIN"/>
    <property type="match status" value="1"/>
</dbReference>
<evidence type="ECO:0000313" key="6">
    <source>
        <dbReference type="Proteomes" id="UP000034301"/>
    </source>
</evidence>
<dbReference type="InterPro" id="IPR036890">
    <property type="entry name" value="HATPase_C_sf"/>
</dbReference>
<dbReference type="Pfam" id="PF02518">
    <property type="entry name" value="HATPase_c"/>
    <property type="match status" value="1"/>
</dbReference>
<dbReference type="SUPFAM" id="SSF55874">
    <property type="entry name" value="ATPase domain of HSP90 chaperone/DNA topoisomerase II/histidine kinase"/>
    <property type="match status" value="1"/>
</dbReference>
<dbReference type="PRINTS" id="PR00344">
    <property type="entry name" value="BCTRLSENSOR"/>
</dbReference>
<proteinExistence type="predicted"/>
<dbReference type="GO" id="GO:0000155">
    <property type="term" value="F:phosphorelay sensor kinase activity"/>
    <property type="evidence" value="ECO:0007669"/>
    <property type="project" value="TreeGrafter"/>
</dbReference>
<dbReference type="PANTHER" id="PTHR43547">
    <property type="entry name" value="TWO-COMPONENT HISTIDINE KINASE"/>
    <property type="match status" value="1"/>
</dbReference>
<dbReference type="EC" id="2.7.13.3" evidence="2"/>
<sequence length="86" mass="9228">MVGLDKKDGKVIFSVKDTGVGITEEDKKNLFTEGGRGKDSVKVNVDSTGYGLYTVKLIVDAHKGTVSAESEGENKGSQFYIELPMA</sequence>
<dbReference type="Proteomes" id="UP000034301">
    <property type="component" value="Unassembled WGS sequence"/>
</dbReference>
<evidence type="ECO:0000256" key="2">
    <source>
        <dbReference type="ARBA" id="ARBA00012438"/>
    </source>
</evidence>